<evidence type="ECO:0000259" key="3">
    <source>
        <dbReference type="PROSITE" id="PS50851"/>
    </source>
</evidence>
<evidence type="ECO:0000259" key="2">
    <source>
        <dbReference type="PROSITE" id="PS50110"/>
    </source>
</evidence>
<dbReference type="PROSITE" id="PS50851">
    <property type="entry name" value="CHEW"/>
    <property type="match status" value="1"/>
</dbReference>
<feature type="modified residue" description="4-aspartylphosphate" evidence="1">
    <location>
        <position position="231"/>
    </location>
</feature>
<dbReference type="Pfam" id="PF00072">
    <property type="entry name" value="Response_reg"/>
    <property type="match status" value="1"/>
</dbReference>
<reference evidence="4 5" key="1">
    <citation type="submission" date="2016-10" db="EMBL/GenBank/DDBJ databases">
        <authorList>
            <person name="de Groot N.N."/>
        </authorList>
    </citation>
    <scope>NUCLEOTIDE SEQUENCE [LARGE SCALE GENOMIC DNA]</scope>
    <source>
        <strain evidence="4 5">DSM 23995</strain>
    </source>
</reference>
<dbReference type="EMBL" id="FONT01000002">
    <property type="protein sequence ID" value="SFE51925.1"/>
    <property type="molecule type" value="Genomic_DNA"/>
</dbReference>
<dbReference type="Proteomes" id="UP000199516">
    <property type="component" value="Unassembled WGS sequence"/>
</dbReference>
<dbReference type="SUPFAM" id="SSF50341">
    <property type="entry name" value="CheW-like"/>
    <property type="match status" value="1"/>
</dbReference>
<dbReference type="Gene3D" id="2.40.50.180">
    <property type="entry name" value="CheA-289, Domain 4"/>
    <property type="match status" value="1"/>
</dbReference>
<dbReference type="GO" id="GO:0006935">
    <property type="term" value="P:chemotaxis"/>
    <property type="evidence" value="ECO:0007669"/>
    <property type="project" value="InterPro"/>
</dbReference>
<accession>A0A1I2B6Z0</accession>
<proteinExistence type="predicted"/>
<dbReference type="Pfam" id="PF01584">
    <property type="entry name" value="CheW"/>
    <property type="match status" value="1"/>
</dbReference>
<dbReference type="Gene3D" id="3.40.50.2300">
    <property type="match status" value="1"/>
</dbReference>
<gene>
    <name evidence="4" type="ORF">SAMN05192532_102124</name>
</gene>
<dbReference type="SMART" id="SM00448">
    <property type="entry name" value="REC"/>
    <property type="match status" value="1"/>
</dbReference>
<organism evidence="4 5">
    <name type="scientific">Alteribacillus iranensis</name>
    <dbReference type="NCBI Taxonomy" id="930128"/>
    <lineage>
        <taxon>Bacteria</taxon>
        <taxon>Bacillati</taxon>
        <taxon>Bacillota</taxon>
        <taxon>Bacilli</taxon>
        <taxon>Bacillales</taxon>
        <taxon>Bacillaceae</taxon>
        <taxon>Alteribacillus</taxon>
    </lineage>
</organism>
<protein>
    <submittedName>
        <fullName evidence="4">Two-component system, chemotaxis family, response regulator CheV</fullName>
    </submittedName>
</protein>
<feature type="domain" description="Response regulatory" evidence="2">
    <location>
        <begin position="175"/>
        <end position="298"/>
    </location>
</feature>
<name>A0A1I2B6Z0_9BACI</name>
<dbReference type="PIRSF" id="PIRSF002867">
    <property type="entry name" value="CheV"/>
    <property type="match status" value="1"/>
</dbReference>
<dbReference type="PANTHER" id="PTHR47233">
    <property type="entry name" value="CHEMOTAXIS PROTEIN CHEV"/>
    <property type="match status" value="1"/>
</dbReference>
<dbReference type="STRING" id="930128.SAMN05192532_102124"/>
<dbReference type="InterPro" id="IPR024181">
    <property type="entry name" value="Chemotax_regulator_CheV"/>
</dbReference>
<evidence type="ECO:0000313" key="5">
    <source>
        <dbReference type="Proteomes" id="UP000199516"/>
    </source>
</evidence>
<sequence>MNQSNILLESGTNELEIILFDVDGRKFGINVLKVREIIQPSVVTETPNPHPYVEGIINLRDEIIPVVDLTEVLHCQPSANPEQDKFIVVELNNRKAAFHVHDVSRIYRLTWGQIEKPVYFDEWENTYTIGVVKLENEMALLLDYEKIVMETSSTSPHSQMGPPAGEKKEERADKQILIAEDSPVLQGMLKDTLEGAGYSTVVFQDGKEAWEYLNRVSEDEALAYPDLIITDIEMPQMDGHHLTKHVKNHPDLHQLPVIIFSSLITHDLYHKGEKVGADAQISKPDIIHVLDKVDGFVI</sequence>
<dbReference type="OrthoDB" id="9806105at2"/>
<dbReference type="PROSITE" id="PS50110">
    <property type="entry name" value="RESPONSE_REGULATORY"/>
    <property type="match status" value="1"/>
</dbReference>
<dbReference type="InterPro" id="IPR036061">
    <property type="entry name" value="CheW-like_dom_sf"/>
</dbReference>
<dbReference type="RefSeq" id="WP_091658240.1">
    <property type="nucleotide sequence ID" value="NZ_FONT01000002.1"/>
</dbReference>
<dbReference type="AlphaFoldDB" id="A0A1I2B6Z0"/>
<evidence type="ECO:0000256" key="1">
    <source>
        <dbReference type="PROSITE-ProRule" id="PRU00169"/>
    </source>
</evidence>
<dbReference type="GO" id="GO:0000160">
    <property type="term" value="P:phosphorelay signal transduction system"/>
    <property type="evidence" value="ECO:0007669"/>
    <property type="project" value="InterPro"/>
</dbReference>
<evidence type="ECO:0000313" key="4">
    <source>
        <dbReference type="EMBL" id="SFE51925.1"/>
    </source>
</evidence>
<dbReference type="InterPro" id="IPR011006">
    <property type="entry name" value="CheY-like_superfamily"/>
</dbReference>
<dbReference type="PANTHER" id="PTHR47233:SF3">
    <property type="entry name" value="CHEMOTAXIS PROTEIN CHEV"/>
    <property type="match status" value="1"/>
</dbReference>
<dbReference type="Gene3D" id="2.30.30.40">
    <property type="entry name" value="SH3 Domains"/>
    <property type="match status" value="1"/>
</dbReference>
<dbReference type="InterPro" id="IPR001789">
    <property type="entry name" value="Sig_transdc_resp-reg_receiver"/>
</dbReference>
<keyword evidence="5" id="KW-1185">Reference proteome</keyword>
<dbReference type="SUPFAM" id="SSF52172">
    <property type="entry name" value="CheY-like"/>
    <property type="match status" value="1"/>
</dbReference>
<dbReference type="InterPro" id="IPR002545">
    <property type="entry name" value="CheW-lke_dom"/>
</dbReference>
<keyword evidence="1" id="KW-0597">Phosphoprotein</keyword>
<feature type="domain" description="CheW-like" evidence="3">
    <location>
        <begin position="14"/>
        <end position="153"/>
    </location>
</feature>
<dbReference type="SMART" id="SM00260">
    <property type="entry name" value="CheW"/>
    <property type="match status" value="1"/>
</dbReference>